<evidence type="ECO:0000313" key="3">
    <source>
        <dbReference type="Proteomes" id="UP000019151"/>
    </source>
</evidence>
<geneLocation type="plasmid" evidence="2 3">
    <name>2</name>
</geneLocation>
<dbReference type="EMBL" id="CP007130">
    <property type="protein sequence ID" value="AHG93284.1"/>
    <property type="molecule type" value="Genomic_DNA"/>
</dbReference>
<dbReference type="CDD" id="cd08267">
    <property type="entry name" value="MDR1"/>
    <property type="match status" value="1"/>
</dbReference>
<dbReference type="InParanoid" id="W0RQM9"/>
<evidence type="ECO:0000313" key="2">
    <source>
        <dbReference type="EMBL" id="AHG93284.1"/>
    </source>
</evidence>
<dbReference type="PANTHER" id="PTHR11695">
    <property type="entry name" value="ALCOHOL DEHYDROGENASE RELATED"/>
    <property type="match status" value="1"/>
</dbReference>
<name>W0RQM9_9BACT</name>
<dbReference type="Proteomes" id="UP000019151">
    <property type="component" value="Plasmid 2"/>
</dbReference>
<dbReference type="Gene3D" id="3.90.180.10">
    <property type="entry name" value="Medium-chain alcohol dehydrogenases, catalytic domain"/>
    <property type="match status" value="1"/>
</dbReference>
<dbReference type="GO" id="GO:0016491">
    <property type="term" value="F:oxidoreductase activity"/>
    <property type="evidence" value="ECO:0007669"/>
    <property type="project" value="InterPro"/>
</dbReference>
<feature type="domain" description="Enoyl reductase (ER)" evidence="1">
    <location>
        <begin position="10"/>
        <end position="320"/>
    </location>
</feature>
<dbReference type="HOGENOM" id="CLU_026673_3_3_0"/>
<dbReference type="OrthoDB" id="9787435at2"/>
<dbReference type="KEGG" id="gba:J421_5749"/>
<accession>W0RQM9</accession>
<dbReference type="InterPro" id="IPR050700">
    <property type="entry name" value="YIM1/Zinc_Alcohol_DH_Fams"/>
</dbReference>
<dbReference type="InterPro" id="IPR013154">
    <property type="entry name" value="ADH-like_N"/>
</dbReference>
<dbReference type="Gene3D" id="3.40.50.720">
    <property type="entry name" value="NAD(P)-binding Rossmann-like Domain"/>
    <property type="match status" value="1"/>
</dbReference>
<dbReference type="AlphaFoldDB" id="W0RQM9"/>
<dbReference type="PANTHER" id="PTHR11695:SF294">
    <property type="entry name" value="RETICULON-4-INTERACTING PROTEIN 1, MITOCHONDRIAL"/>
    <property type="match status" value="1"/>
</dbReference>
<keyword evidence="3" id="KW-1185">Reference proteome</keyword>
<proteinExistence type="predicted"/>
<evidence type="ECO:0000259" key="1">
    <source>
        <dbReference type="SMART" id="SM00829"/>
    </source>
</evidence>
<dbReference type="SUPFAM" id="SSF50129">
    <property type="entry name" value="GroES-like"/>
    <property type="match status" value="1"/>
</dbReference>
<sequence length="324" mass="33989">MRAAIYERYGPPEVVNVREVPTPSAGPGEVLVRVRASTVSSGDWRARSLAMPPGFGPFGRLVFGVTRPRQPILGTELSGVVEAVGENATGFRVGDEVFAFADARMGCHAEFHSIRASGLIARKPAGLSFEQAAALSFGGMTALKFFRRAALARGERVLVNGASGSVGSAAVQLARYFGADVTGVCSAANVELVRGLGAQHVIDYASVDFAATGAQYDVIVDTIGNAPYARVRRSLARGGRLLGVLSGFSDLLLAPLAGRGSGHRVIAGTAPSRVADLQRLAAIAAEGHFTPVIDETFPLERIVDAHRRVETGRKRGSVVVRIAA</sequence>
<dbReference type="eggNOG" id="COG0604">
    <property type="taxonomic scope" value="Bacteria"/>
</dbReference>
<gene>
    <name evidence="2" type="ORF">J421_5749</name>
</gene>
<dbReference type="PATRIC" id="fig|861299.3.peg.5794"/>
<dbReference type="InterPro" id="IPR036291">
    <property type="entry name" value="NAD(P)-bd_dom_sf"/>
</dbReference>
<reference evidence="2 3" key="1">
    <citation type="journal article" date="2014" name="Genome Announc.">
        <title>Genome Sequence and Methylome of Soil Bacterium Gemmatirosa kalamazoonensis KBS708T, a Member of the Rarely Cultivated Gemmatimonadetes Phylum.</title>
        <authorList>
            <person name="Debruyn J.M."/>
            <person name="Radosevich M."/>
            <person name="Wommack K.E."/>
            <person name="Polson S.W."/>
            <person name="Hauser L.J."/>
            <person name="Fawaz M.N."/>
            <person name="Korlach J."/>
            <person name="Tsai Y.C."/>
        </authorList>
    </citation>
    <scope>NUCLEOTIDE SEQUENCE [LARGE SCALE GENOMIC DNA]</scope>
    <source>
        <strain evidence="2 3">KBS708</strain>
        <plasmid evidence="3">Plasmid 2</plasmid>
    </source>
</reference>
<dbReference type="Pfam" id="PF08240">
    <property type="entry name" value="ADH_N"/>
    <property type="match status" value="1"/>
</dbReference>
<dbReference type="InterPro" id="IPR020843">
    <property type="entry name" value="ER"/>
</dbReference>
<dbReference type="SMART" id="SM00829">
    <property type="entry name" value="PKS_ER"/>
    <property type="match status" value="1"/>
</dbReference>
<dbReference type="RefSeq" id="WP_025414590.1">
    <property type="nucleotide sequence ID" value="NZ_CP007130.1"/>
</dbReference>
<dbReference type="InterPro" id="IPR011032">
    <property type="entry name" value="GroES-like_sf"/>
</dbReference>
<protein>
    <submittedName>
        <fullName evidence="2">Alcohol dehydrogenase GroES domain protein</fullName>
    </submittedName>
</protein>
<dbReference type="SUPFAM" id="SSF51735">
    <property type="entry name" value="NAD(P)-binding Rossmann-fold domains"/>
    <property type="match status" value="1"/>
</dbReference>
<organism evidence="2 3">
    <name type="scientific">Gemmatirosa kalamazoonensis</name>
    <dbReference type="NCBI Taxonomy" id="861299"/>
    <lineage>
        <taxon>Bacteria</taxon>
        <taxon>Pseudomonadati</taxon>
        <taxon>Gemmatimonadota</taxon>
        <taxon>Gemmatimonadia</taxon>
        <taxon>Gemmatimonadales</taxon>
        <taxon>Gemmatimonadaceae</taxon>
        <taxon>Gemmatirosa</taxon>
    </lineage>
</organism>
<dbReference type="Pfam" id="PF13602">
    <property type="entry name" value="ADH_zinc_N_2"/>
    <property type="match status" value="1"/>
</dbReference>
<keyword evidence="2" id="KW-0614">Plasmid</keyword>